<accession>L8JS36</accession>
<evidence type="ECO:0000313" key="8">
    <source>
        <dbReference type="Proteomes" id="UP000011135"/>
    </source>
</evidence>
<dbReference type="EMBL" id="AMZN01000055">
    <property type="protein sequence ID" value="ELR70284.1"/>
    <property type="molecule type" value="Genomic_DNA"/>
</dbReference>
<comment type="catalytic activity">
    <reaction evidence="5">
        <text>a 2'-deoxyadenosine in DNA + S-adenosyl-L-methionine = an N(6)-methyl-2'-deoxyadenosine in DNA + S-adenosyl-L-homocysteine + H(+)</text>
        <dbReference type="Rhea" id="RHEA:15197"/>
        <dbReference type="Rhea" id="RHEA-COMP:12418"/>
        <dbReference type="Rhea" id="RHEA-COMP:12419"/>
        <dbReference type="ChEBI" id="CHEBI:15378"/>
        <dbReference type="ChEBI" id="CHEBI:57856"/>
        <dbReference type="ChEBI" id="CHEBI:59789"/>
        <dbReference type="ChEBI" id="CHEBI:90615"/>
        <dbReference type="ChEBI" id="CHEBI:90616"/>
        <dbReference type="EC" id="2.1.1.72"/>
    </reaction>
</comment>
<dbReference type="Pfam" id="PF07669">
    <property type="entry name" value="Eco57I"/>
    <property type="match status" value="1"/>
</dbReference>
<dbReference type="Gene3D" id="3.40.50.150">
    <property type="entry name" value="Vaccinia Virus protein VP39"/>
    <property type="match status" value="1"/>
</dbReference>
<dbReference type="STRING" id="1237149.C900_03969"/>
<dbReference type="OrthoDB" id="32195at2"/>
<evidence type="ECO:0000259" key="6">
    <source>
        <dbReference type="Pfam" id="PF07669"/>
    </source>
</evidence>
<dbReference type="PRINTS" id="PR00507">
    <property type="entry name" value="N12N6MTFRASE"/>
</dbReference>
<organism evidence="7 8">
    <name type="scientific">Fulvivirga imtechensis AK7</name>
    <dbReference type="NCBI Taxonomy" id="1237149"/>
    <lineage>
        <taxon>Bacteria</taxon>
        <taxon>Pseudomonadati</taxon>
        <taxon>Bacteroidota</taxon>
        <taxon>Cytophagia</taxon>
        <taxon>Cytophagales</taxon>
        <taxon>Fulvivirgaceae</taxon>
        <taxon>Fulvivirga</taxon>
    </lineage>
</organism>
<keyword evidence="2" id="KW-0489">Methyltransferase</keyword>
<evidence type="ECO:0000256" key="1">
    <source>
        <dbReference type="ARBA" id="ARBA00011900"/>
    </source>
</evidence>
<dbReference type="GO" id="GO:0009007">
    <property type="term" value="F:site-specific DNA-methyltransferase (adenine-specific) activity"/>
    <property type="evidence" value="ECO:0007669"/>
    <property type="project" value="UniProtKB-EC"/>
</dbReference>
<dbReference type="EC" id="2.1.1.72" evidence="1"/>
<protein>
    <recommendedName>
        <fullName evidence="1">site-specific DNA-methyltransferase (adenine-specific)</fullName>
        <ecNumber evidence="1">2.1.1.72</ecNumber>
    </recommendedName>
</protein>
<evidence type="ECO:0000256" key="2">
    <source>
        <dbReference type="ARBA" id="ARBA00022603"/>
    </source>
</evidence>
<dbReference type="PATRIC" id="fig|1237149.3.peg.3732"/>
<dbReference type="SUPFAM" id="SSF53335">
    <property type="entry name" value="S-adenosyl-L-methionine-dependent methyltransferases"/>
    <property type="match status" value="1"/>
</dbReference>
<dbReference type="RefSeq" id="WP_009581380.1">
    <property type="nucleotide sequence ID" value="NZ_AMZN01000055.1"/>
</dbReference>
<keyword evidence="8" id="KW-1185">Reference proteome</keyword>
<dbReference type="GO" id="GO:0006304">
    <property type="term" value="P:DNA modification"/>
    <property type="evidence" value="ECO:0007669"/>
    <property type="project" value="InterPro"/>
</dbReference>
<dbReference type="InterPro" id="IPR002052">
    <property type="entry name" value="DNA_methylase_N6_adenine_CS"/>
</dbReference>
<gene>
    <name evidence="7" type="ORF">C900_03969</name>
</gene>
<dbReference type="GO" id="GO:0032259">
    <property type="term" value="P:methylation"/>
    <property type="evidence" value="ECO:0007669"/>
    <property type="project" value="UniProtKB-KW"/>
</dbReference>
<evidence type="ECO:0000256" key="4">
    <source>
        <dbReference type="ARBA" id="ARBA00022691"/>
    </source>
</evidence>
<name>L8JS36_9BACT</name>
<sequence>MPGLKRLLDQLNYNKETGLHTKDDILSKNHLFPFRISHVLNFVLEPTAVLSPYQNGPRESFNPINNPLILIYDNPSKEKRKELVSQCFSFSQAPVVLITDQDGNPEIYHGYDFEGNGRDHLKKIEADIDLFRSERLASGETWRHLYHQYYKNVKKVDKWLLSNVVDARRLLVSTDVGNLPHTVANRLIGRLLFIRYLIDRNVQFSDQNLVTGTNKKERAQSLNRLLMHKGRLYRFFHYITSKFQGDLFPIKPRDHDPTNEIELVTKVHLNILHHLFSCSQFFVGENIGGYYVQPSLFDVYDFEVIPVELISNIYENFLGDTDNKENERKSLSLFKKSRQSEIKAYYTPPYMVDYVLSQTVDKKLNNQNTTSAKILDPSCGSGIFLVETIRKLVQHHLKNSDTAISNEELWDIVRNNIYGIDIDSEAIEISIFSIYITLLDYKTPIEIEHFKFRPLKGINLFSGSKNDFFNTNADFQPLLSNVDLDFIIGNPPWGKVKESTYMNYVKNLDRAVFPEIGNHEISQAFLIRVNDFMHAGTECMFIVTGKVLYNTGISKSWRQWFLDFYELIQVAELSPVNNKVTGGPEVFEGAKQSPAILHFKKTTSNDHRNLVKHITFRPNINFLYFKAITVTKRDIKFINQNRFIEKYGGNDWLWKILVHGSFFDVAFINRLKTSYTTLGKVLNEYGFTYNGGLKYKDGDRRLDVAAIMNMPFLELEERKEFKQFRTCPTLSLGEQINNLISKGKLQDDKMGYLPDLKFFKSFKVLCKKGLEVGNDFKGVAAVSKNDICFPSSVMSIVPINNQISHKQRTILWNIAGLINSTLFSYFVFNTSSSAGIDRTRIYFEEFLNFPIVLDERIAIQSQKIQEYIDLDHLFDVEYEKQLKEEFNILNSLIYDAYKLDSIERSLIDYTMNVSIPSFKRIEDPVYRMGGNQKFKLLSLQLTMYSEIFADHFRKLGSLNLNITISIGRNFSVSLFQITKENNNSIQVLPYGEQSNFLQDVGQLTLNRISQGIYLDSDLKGFGRDYFYIIKPSEFKFWHEAIAHEDLSEIMKTINESAS</sequence>
<proteinExistence type="predicted"/>
<dbReference type="GO" id="GO:0003676">
    <property type="term" value="F:nucleic acid binding"/>
    <property type="evidence" value="ECO:0007669"/>
    <property type="project" value="InterPro"/>
</dbReference>
<dbReference type="Proteomes" id="UP000011135">
    <property type="component" value="Unassembled WGS sequence"/>
</dbReference>
<keyword evidence="4" id="KW-0949">S-adenosyl-L-methionine</keyword>
<dbReference type="InterPro" id="IPR011639">
    <property type="entry name" value="MethylTrfase_TaqI-like_dom"/>
</dbReference>
<evidence type="ECO:0000256" key="5">
    <source>
        <dbReference type="ARBA" id="ARBA00047942"/>
    </source>
</evidence>
<dbReference type="PANTHER" id="PTHR33841">
    <property type="entry name" value="DNA METHYLTRANSFERASE YEEA-RELATED"/>
    <property type="match status" value="1"/>
</dbReference>
<dbReference type="AlphaFoldDB" id="L8JS36"/>
<comment type="caution">
    <text evidence="7">The sequence shown here is derived from an EMBL/GenBank/DDBJ whole genome shotgun (WGS) entry which is preliminary data.</text>
</comment>
<dbReference type="PROSITE" id="PS00092">
    <property type="entry name" value="N6_MTASE"/>
    <property type="match status" value="1"/>
</dbReference>
<dbReference type="InterPro" id="IPR050953">
    <property type="entry name" value="N4_N6_ade-DNA_methylase"/>
</dbReference>
<reference evidence="7 8" key="1">
    <citation type="submission" date="2012-12" db="EMBL/GenBank/DDBJ databases">
        <title>Genome assembly of Fulvivirga imtechensis AK7.</title>
        <authorList>
            <person name="Nupur N."/>
            <person name="Khatri I."/>
            <person name="Kumar R."/>
            <person name="Subramanian S."/>
            <person name="Pinnaka A."/>
        </authorList>
    </citation>
    <scope>NUCLEOTIDE SEQUENCE [LARGE SCALE GENOMIC DNA]</scope>
    <source>
        <strain evidence="7 8">AK7</strain>
    </source>
</reference>
<dbReference type="eggNOG" id="COG0286">
    <property type="taxonomic scope" value="Bacteria"/>
</dbReference>
<dbReference type="PANTHER" id="PTHR33841:SF1">
    <property type="entry name" value="DNA METHYLTRANSFERASE A"/>
    <property type="match status" value="1"/>
</dbReference>
<evidence type="ECO:0000313" key="7">
    <source>
        <dbReference type="EMBL" id="ELR70284.1"/>
    </source>
</evidence>
<dbReference type="InterPro" id="IPR029063">
    <property type="entry name" value="SAM-dependent_MTases_sf"/>
</dbReference>
<evidence type="ECO:0000256" key="3">
    <source>
        <dbReference type="ARBA" id="ARBA00022679"/>
    </source>
</evidence>
<keyword evidence="3" id="KW-0808">Transferase</keyword>
<feature type="domain" description="Type II methyltransferase M.TaqI-like" evidence="6">
    <location>
        <begin position="415"/>
        <end position="573"/>
    </location>
</feature>